<dbReference type="InterPro" id="IPR036259">
    <property type="entry name" value="MFS_trans_sf"/>
</dbReference>
<protein>
    <submittedName>
        <fullName evidence="8">Transporter SEO1</fullName>
    </submittedName>
</protein>
<feature type="transmembrane region" description="Helical" evidence="6">
    <location>
        <begin position="59"/>
        <end position="79"/>
    </location>
</feature>
<dbReference type="PANTHER" id="PTHR43791:SF43">
    <property type="entry name" value="MAJOR FACILITATOR SUPERFAMILY (MFS) PROFILE DOMAIN-CONTAINING PROTEIN"/>
    <property type="match status" value="1"/>
</dbReference>
<dbReference type="eggNOG" id="KOG2533">
    <property type="taxonomic scope" value="Eukaryota"/>
</dbReference>
<dbReference type="HOGENOM" id="CLU_001265_4_3_1"/>
<name>K0KNG3_WICCF</name>
<feature type="chain" id="PRO_5003837781" evidence="7">
    <location>
        <begin position="19"/>
        <end position="329"/>
    </location>
</feature>
<comment type="subcellular location">
    <subcellularLocation>
        <location evidence="1">Membrane</location>
        <topology evidence="1">Multi-pass membrane protein</topology>
    </subcellularLocation>
</comment>
<dbReference type="AlphaFoldDB" id="K0KNG3"/>
<dbReference type="Gene3D" id="1.20.1250.20">
    <property type="entry name" value="MFS general substrate transporter like domains"/>
    <property type="match status" value="2"/>
</dbReference>
<evidence type="ECO:0000256" key="4">
    <source>
        <dbReference type="ARBA" id="ARBA00022989"/>
    </source>
</evidence>
<feature type="transmembrane region" description="Helical" evidence="6">
    <location>
        <begin position="252"/>
        <end position="273"/>
    </location>
</feature>
<feature type="signal peptide" evidence="7">
    <location>
        <begin position="1"/>
        <end position="18"/>
    </location>
</feature>
<dbReference type="PANTHER" id="PTHR43791">
    <property type="entry name" value="PERMEASE-RELATED"/>
    <property type="match status" value="1"/>
</dbReference>
<evidence type="ECO:0000256" key="3">
    <source>
        <dbReference type="ARBA" id="ARBA00022692"/>
    </source>
</evidence>
<evidence type="ECO:0000256" key="1">
    <source>
        <dbReference type="ARBA" id="ARBA00004141"/>
    </source>
</evidence>
<keyword evidence="9" id="KW-1185">Reference proteome</keyword>
<proteinExistence type="predicted"/>
<feature type="transmembrane region" description="Helical" evidence="6">
    <location>
        <begin position="128"/>
        <end position="151"/>
    </location>
</feature>
<keyword evidence="7" id="KW-0732">Signal</keyword>
<feature type="transmembrane region" description="Helical" evidence="6">
    <location>
        <begin position="163"/>
        <end position="184"/>
    </location>
</feature>
<dbReference type="InterPro" id="IPR011701">
    <property type="entry name" value="MFS"/>
</dbReference>
<sequence>MSLLLTLLYLSEWFGTEGMSKRMFMLDGTSALSSMFAGYIQAGVYTTMNGRYGLPGWKWVFLVDGFISIPVAFIGFYCLPDFPQNSRAPWLTKKDRQFALARAKKMGRVKPEALNLKQIFEVAINPKLWLFVALYVFGVIGCNAFSYFSLFLKSLGTYSVQQINIIPTAGNAVQFVTMFIYAVLSDINGNRILWVSIAALVGIFSCLLLSIWDIPFKLLMFAFIFGSGSISQTMVMGWFAEVYYDEPNLKTVNIALGNVFTYTFNAFLPLAIYKTKDAPHFKIGYKVSLVFYILGLIFAWIFWYVTRKHTAKRNKQLEIDSKSQLDQRV</sequence>
<dbReference type="EMBL" id="CAIF01000271">
    <property type="protein sequence ID" value="CCH46765.1"/>
    <property type="molecule type" value="Genomic_DNA"/>
</dbReference>
<evidence type="ECO:0000256" key="2">
    <source>
        <dbReference type="ARBA" id="ARBA00022448"/>
    </source>
</evidence>
<keyword evidence="3 6" id="KW-0812">Transmembrane</keyword>
<evidence type="ECO:0000313" key="9">
    <source>
        <dbReference type="Proteomes" id="UP000009328"/>
    </source>
</evidence>
<comment type="caution">
    <text evidence="8">The sequence shown here is derived from an EMBL/GenBank/DDBJ whole genome shotgun (WGS) entry which is preliminary data.</text>
</comment>
<dbReference type="Proteomes" id="UP000009328">
    <property type="component" value="Unassembled WGS sequence"/>
</dbReference>
<dbReference type="GO" id="GO:0016020">
    <property type="term" value="C:membrane"/>
    <property type="evidence" value="ECO:0007669"/>
    <property type="project" value="UniProtKB-SubCell"/>
</dbReference>
<dbReference type="Pfam" id="PF07690">
    <property type="entry name" value="MFS_1"/>
    <property type="match status" value="1"/>
</dbReference>
<keyword evidence="2" id="KW-0813">Transport</keyword>
<reference evidence="8 9" key="1">
    <citation type="journal article" date="2012" name="Eukaryot. Cell">
        <title>Draft genome sequence of Wickerhamomyces ciferrii NRRL Y-1031 F-60-10.</title>
        <authorList>
            <person name="Schneider J."/>
            <person name="Andrea H."/>
            <person name="Blom J."/>
            <person name="Jaenicke S."/>
            <person name="Ruckert C."/>
            <person name="Schorsch C."/>
            <person name="Szczepanowski R."/>
            <person name="Farwick M."/>
            <person name="Goesmann A."/>
            <person name="Puhler A."/>
            <person name="Schaffer S."/>
            <person name="Tauch A."/>
            <person name="Kohler T."/>
            <person name="Brinkrolf K."/>
        </authorList>
    </citation>
    <scope>NUCLEOTIDE SEQUENCE [LARGE SCALE GENOMIC DNA]</scope>
    <source>
        <strain evidence="9">ATCC 14091 / BCRC 22168 / CBS 111 / JCM 3599 / NBRC 0793 / NRRL Y-1031 F-60-10</strain>
    </source>
</reference>
<dbReference type="SUPFAM" id="SSF103473">
    <property type="entry name" value="MFS general substrate transporter"/>
    <property type="match status" value="1"/>
</dbReference>
<dbReference type="InParanoid" id="K0KNG3"/>
<evidence type="ECO:0000256" key="6">
    <source>
        <dbReference type="SAM" id="Phobius"/>
    </source>
</evidence>
<dbReference type="GO" id="GO:0022857">
    <property type="term" value="F:transmembrane transporter activity"/>
    <property type="evidence" value="ECO:0007669"/>
    <property type="project" value="InterPro"/>
</dbReference>
<keyword evidence="4 6" id="KW-1133">Transmembrane helix</keyword>
<organism evidence="8 9">
    <name type="scientific">Wickerhamomyces ciferrii (strain ATCC 14091 / BCRC 22168 / CBS 111 / JCM 3599 / NBRC 0793 / NRRL Y-1031 F-60-10)</name>
    <name type="common">Yeast</name>
    <name type="synonym">Pichia ciferrii</name>
    <dbReference type="NCBI Taxonomy" id="1206466"/>
    <lineage>
        <taxon>Eukaryota</taxon>
        <taxon>Fungi</taxon>
        <taxon>Dikarya</taxon>
        <taxon>Ascomycota</taxon>
        <taxon>Saccharomycotina</taxon>
        <taxon>Saccharomycetes</taxon>
        <taxon>Phaffomycetales</taxon>
        <taxon>Wickerhamomycetaceae</taxon>
        <taxon>Wickerhamomyces</taxon>
    </lineage>
</organism>
<feature type="transmembrane region" description="Helical" evidence="6">
    <location>
        <begin position="218"/>
        <end position="240"/>
    </location>
</feature>
<keyword evidence="5 6" id="KW-0472">Membrane</keyword>
<evidence type="ECO:0000256" key="7">
    <source>
        <dbReference type="SAM" id="SignalP"/>
    </source>
</evidence>
<feature type="transmembrane region" description="Helical" evidence="6">
    <location>
        <begin position="285"/>
        <end position="305"/>
    </location>
</feature>
<evidence type="ECO:0000313" key="8">
    <source>
        <dbReference type="EMBL" id="CCH46765.1"/>
    </source>
</evidence>
<feature type="transmembrane region" description="Helical" evidence="6">
    <location>
        <begin position="191"/>
        <end position="212"/>
    </location>
</feature>
<evidence type="ECO:0000256" key="5">
    <source>
        <dbReference type="ARBA" id="ARBA00023136"/>
    </source>
</evidence>
<gene>
    <name evidence="8" type="ORF">BN7_6364</name>
</gene>
<accession>K0KNG3</accession>
<dbReference type="STRING" id="1206466.K0KNG3"/>